<dbReference type="Pfam" id="PF00753">
    <property type="entry name" value="Lactamase_B"/>
    <property type="match status" value="1"/>
</dbReference>
<dbReference type="GO" id="GO:0046872">
    <property type="term" value="F:metal ion binding"/>
    <property type="evidence" value="ECO:0007669"/>
    <property type="project" value="UniProtKB-KW"/>
</dbReference>
<dbReference type="CDD" id="cd07724">
    <property type="entry name" value="POD-like_MBL-fold"/>
    <property type="match status" value="1"/>
</dbReference>
<keyword evidence="11" id="KW-1185">Reference proteome</keyword>
<comment type="caution">
    <text evidence="10">The sequence shown here is derived from an EMBL/GenBank/DDBJ whole genome shotgun (WGS) entry which is preliminary data.</text>
</comment>
<evidence type="ECO:0000256" key="4">
    <source>
        <dbReference type="ARBA" id="ARBA00022946"/>
    </source>
</evidence>
<keyword evidence="3" id="KW-0479">Metal-binding</keyword>
<dbReference type="AlphaFoldDB" id="A0A480A3E7"/>
<evidence type="ECO:0000256" key="1">
    <source>
        <dbReference type="ARBA" id="ARBA00001954"/>
    </source>
</evidence>
<keyword evidence="5" id="KW-0223">Dioxygenase</keyword>
<dbReference type="FunFam" id="3.60.15.10:FF:000013">
    <property type="entry name" value="Persulfide dioxygenase ETHE1, mitochondrial"/>
    <property type="match status" value="1"/>
</dbReference>
<dbReference type="InterPro" id="IPR036866">
    <property type="entry name" value="RibonucZ/Hydroxyglut_hydro"/>
</dbReference>
<gene>
    <name evidence="10" type="ORF">SR1949_18100</name>
</gene>
<protein>
    <submittedName>
        <fullName evidence="10">Beta-lactamase domain protein</fullName>
    </submittedName>
</protein>
<evidence type="ECO:0000256" key="6">
    <source>
        <dbReference type="ARBA" id="ARBA00022990"/>
    </source>
</evidence>
<proteinExistence type="inferred from homology"/>
<evidence type="ECO:0000313" key="10">
    <source>
        <dbReference type="EMBL" id="GCL36704.1"/>
    </source>
</evidence>
<dbReference type="InterPro" id="IPR044528">
    <property type="entry name" value="POD-like_MBL-fold"/>
</dbReference>
<name>A0A480A3E7_9CYAN</name>
<dbReference type="Gene3D" id="3.60.15.10">
    <property type="entry name" value="Ribonuclease Z/Hydroxyacylglutathione hydrolase-like"/>
    <property type="match status" value="1"/>
</dbReference>
<dbReference type="SMART" id="SM00849">
    <property type="entry name" value="Lactamase_B"/>
    <property type="match status" value="1"/>
</dbReference>
<accession>A0A480A3E7</accession>
<comment type="similarity">
    <text evidence="2">Belongs to the metallo-beta-lactamase superfamily. Glyoxalase II family.</text>
</comment>
<evidence type="ECO:0000313" key="11">
    <source>
        <dbReference type="Proteomes" id="UP000300142"/>
    </source>
</evidence>
<dbReference type="GO" id="GO:0006749">
    <property type="term" value="P:glutathione metabolic process"/>
    <property type="evidence" value="ECO:0007669"/>
    <property type="project" value="InterPro"/>
</dbReference>
<dbReference type="EMBL" id="BJCE01000046">
    <property type="protein sequence ID" value="GCL36704.1"/>
    <property type="molecule type" value="Genomic_DNA"/>
</dbReference>
<evidence type="ECO:0000256" key="7">
    <source>
        <dbReference type="ARBA" id="ARBA00023002"/>
    </source>
</evidence>
<dbReference type="GO" id="GO:0050313">
    <property type="term" value="F:sulfur dioxygenase activity"/>
    <property type="evidence" value="ECO:0007669"/>
    <property type="project" value="InterPro"/>
</dbReference>
<evidence type="ECO:0000256" key="2">
    <source>
        <dbReference type="ARBA" id="ARBA00006759"/>
    </source>
</evidence>
<evidence type="ECO:0000256" key="3">
    <source>
        <dbReference type="ARBA" id="ARBA00022723"/>
    </source>
</evidence>
<dbReference type="PANTHER" id="PTHR43084:SF1">
    <property type="entry name" value="PERSULFIDE DIOXYGENASE ETHE1, MITOCHONDRIAL"/>
    <property type="match status" value="1"/>
</dbReference>
<evidence type="ECO:0000256" key="5">
    <source>
        <dbReference type="ARBA" id="ARBA00022964"/>
    </source>
</evidence>
<evidence type="ECO:0000259" key="9">
    <source>
        <dbReference type="SMART" id="SM00849"/>
    </source>
</evidence>
<sequence length="231" mass="25480">MLFRQLFDRESSTYTYLIADKTTKAAVLVDPVLEQVERDLKLIEELGLTLRYCLETHIHADHITGTGKLRELTGCLGVVPANAPASCADQQMQDGEILQLDSIVIEAIATPGHTDSHLAYLLNKERLLTGDSLLIRGCGRTDFQSGNAGILFDVITQKMFTLPDATLVYPGHDYKGFTVSTIGEEKQYNPRFKGHNRDCFIQLMNGLNLPNPQKMMAAVPANEKCGNAIAV</sequence>
<feature type="domain" description="Metallo-beta-lactamase" evidence="9">
    <location>
        <begin position="12"/>
        <end position="172"/>
    </location>
</feature>
<dbReference type="InterPro" id="IPR051682">
    <property type="entry name" value="Mito_Persulfide_Diox"/>
</dbReference>
<dbReference type="PANTHER" id="PTHR43084">
    <property type="entry name" value="PERSULFIDE DIOXYGENASE ETHE1"/>
    <property type="match status" value="1"/>
</dbReference>
<dbReference type="GO" id="GO:0070813">
    <property type="term" value="P:hydrogen sulfide metabolic process"/>
    <property type="evidence" value="ECO:0007669"/>
    <property type="project" value="TreeGrafter"/>
</dbReference>
<keyword evidence="6" id="KW-0007">Acetylation</keyword>
<keyword evidence="8" id="KW-0408">Iron</keyword>
<keyword evidence="4" id="KW-0809">Transit peptide</keyword>
<dbReference type="Proteomes" id="UP000300142">
    <property type="component" value="Unassembled WGS sequence"/>
</dbReference>
<dbReference type="RefSeq" id="WP_137667138.1">
    <property type="nucleotide sequence ID" value="NZ_BJCE01000046.1"/>
</dbReference>
<organism evidence="10 11">
    <name type="scientific">Sphaerospermopsis reniformis</name>
    <dbReference type="NCBI Taxonomy" id="531300"/>
    <lineage>
        <taxon>Bacteria</taxon>
        <taxon>Bacillati</taxon>
        <taxon>Cyanobacteriota</taxon>
        <taxon>Cyanophyceae</taxon>
        <taxon>Nostocales</taxon>
        <taxon>Aphanizomenonaceae</taxon>
        <taxon>Sphaerospermopsis</taxon>
    </lineage>
</organism>
<dbReference type="InterPro" id="IPR001279">
    <property type="entry name" value="Metallo-B-lactamas"/>
</dbReference>
<dbReference type="SUPFAM" id="SSF56281">
    <property type="entry name" value="Metallo-hydrolase/oxidoreductase"/>
    <property type="match status" value="1"/>
</dbReference>
<reference evidence="11" key="1">
    <citation type="submission" date="2019-02" db="EMBL/GenBank/DDBJ databases">
        <title>Draft genome sequence of Sphaerospermopsis reniformis NIES-1949.</title>
        <authorList>
            <person name="Yamaguchi H."/>
            <person name="Suzuki S."/>
            <person name="Kawachi M."/>
        </authorList>
    </citation>
    <scope>NUCLEOTIDE SEQUENCE [LARGE SCALE GENOMIC DNA]</scope>
    <source>
        <strain evidence="11">NIES-1949</strain>
    </source>
</reference>
<comment type="cofactor">
    <cofactor evidence="1">
        <name>Fe(2+)</name>
        <dbReference type="ChEBI" id="CHEBI:29033"/>
    </cofactor>
</comment>
<evidence type="ECO:0000256" key="8">
    <source>
        <dbReference type="ARBA" id="ARBA00023004"/>
    </source>
</evidence>
<keyword evidence="7" id="KW-0560">Oxidoreductase</keyword>